<name>A0A663F5U5_AQUCH</name>
<dbReference type="Proteomes" id="UP000472275">
    <property type="component" value="Chromosome 22"/>
</dbReference>
<reference evidence="1" key="1">
    <citation type="submission" date="2025-08" db="UniProtKB">
        <authorList>
            <consortium name="Ensembl"/>
        </authorList>
    </citation>
    <scope>IDENTIFICATION</scope>
</reference>
<gene>
    <name evidence="1" type="primary">MXD3</name>
</gene>
<dbReference type="AlphaFoldDB" id="A0A663F5U5"/>
<organism evidence="1 2">
    <name type="scientific">Aquila chrysaetos chrysaetos</name>
    <dbReference type="NCBI Taxonomy" id="223781"/>
    <lineage>
        <taxon>Eukaryota</taxon>
        <taxon>Metazoa</taxon>
        <taxon>Chordata</taxon>
        <taxon>Craniata</taxon>
        <taxon>Vertebrata</taxon>
        <taxon>Euteleostomi</taxon>
        <taxon>Archelosauria</taxon>
        <taxon>Archosauria</taxon>
        <taxon>Dinosauria</taxon>
        <taxon>Saurischia</taxon>
        <taxon>Theropoda</taxon>
        <taxon>Coelurosauria</taxon>
        <taxon>Aves</taxon>
        <taxon>Neognathae</taxon>
        <taxon>Neoaves</taxon>
        <taxon>Telluraves</taxon>
        <taxon>Accipitrimorphae</taxon>
        <taxon>Accipitriformes</taxon>
        <taxon>Accipitridae</taxon>
        <taxon>Accipitrinae</taxon>
        <taxon>Aquila</taxon>
    </lineage>
</organism>
<reference evidence="1" key="2">
    <citation type="submission" date="2025-09" db="UniProtKB">
        <authorList>
            <consortium name="Ensembl"/>
        </authorList>
    </citation>
    <scope>IDENTIFICATION</scope>
</reference>
<proteinExistence type="predicted"/>
<protein>
    <submittedName>
        <fullName evidence="1">MAX dimerization protein 3</fullName>
    </submittedName>
</protein>
<keyword evidence="2" id="KW-1185">Reference proteome</keyword>
<sequence length="52" mass="5609">MEPAVTSIQVLLQAAEFLERRERGAEHGYASLCPARSRRAVAPGLAPPQLGH</sequence>
<dbReference type="GeneTree" id="ENSGT00940000161050"/>
<accession>A0A663F5U5</accession>
<dbReference type="Ensembl" id="ENSACCT00020020673.1">
    <property type="protein sequence ID" value="ENSACCP00020019807.1"/>
    <property type="gene ID" value="ENSACCG00020013606.1"/>
</dbReference>
<evidence type="ECO:0000313" key="1">
    <source>
        <dbReference type="Ensembl" id="ENSACCP00020019807.1"/>
    </source>
</evidence>
<evidence type="ECO:0000313" key="2">
    <source>
        <dbReference type="Proteomes" id="UP000472275"/>
    </source>
</evidence>